<sequence>MVNTNPLAAMKIKKLIGFKQITQGVITGDLITALKQCGIDNVISYSNSGSQFSVGQMSVLGNTFYGVKIDTPASKNIGNIIFDIASIADIVNHPVQVGLRLTQSAYSGSSTSNSMLMLHRRLSNSHYDFTPRIELQGEDSSLYCEVVFSAKKTDSTYSLTVDAYVNKQRISGYGGVQIPGNEYLDLQVGPYTMISSNAPFSLMAGDMYVAELDYNSDGTVTPQLLGNLTLEPFTVASYTGDKHTNTKNQDIVTALNTLDPNNDMGALAIKPVEQAASVTFNAPDIAGKSIYGAAMNIVYKDSIAPNNRLSYQITEGTTQLPAETITERNADIAGYTTFSRILTTPEGGGAWNADNLKFKLDMVNKGADD</sequence>
<name>A0A5Y0RZ42_SALNE</name>
<comment type="caution">
    <text evidence="1">The sequence shown here is derived from an EMBL/GenBank/DDBJ whole genome shotgun (WGS) entry which is preliminary data.</text>
</comment>
<dbReference type="AlphaFoldDB" id="A0A5Y0RZ42"/>
<dbReference type="Proteomes" id="UP000839827">
    <property type="component" value="Unassembled WGS sequence"/>
</dbReference>
<accession>A0A5Y0RZ42</accession>
<gene>
    <name evidence="1" type="ORF">E1A34_26110</name>
</gene>
<protein>
    <submittedName>
        <fullName evidence="1">Uncharacterized protein</fullName>
    </submittedName>
</protein>
<proteinExistence type="predicted"/>
<reference evidence="1" key="1">
    <citation type="submission" date="2019-03" db="EMBL/GenBank/DDBJ databases">
        <authorList>
            <person name="Ashton P.M."/>
            <person name="Dallman T."/>
            <person name="Nair S."/>
            <person name="De Pinna E."/>
            <person name="Peters T."/>
            <person name="Grant K."/>
        </authorList>
    </citation>
    <scope>NUCLEOTIDE SEQUENCE [LARGE SCALE GENOMIC DNA]</scope>
    <source>
        <strain evidence="1">271153</strain>
    </source>
</reference>
<evidence type="ECO:0000313" key="1">
    <source>
        <dbReference type="EMBL" id="ECB7109470.1"/>
    </source>
</evidence>
<dbReference type="EMBL" id="AAHYLK010000047">
    <property type="protein sequence ID" value="ECB7109470.1"/>
    <property type="molecule type" value="Genomic_DNA"/>
</dbReference>
<organism evidence="1">
    <name type="scientific">Salmonella newport</name>
    <dbReference type="NCBI Taxonomy" id="108619"/>
    <lineage>
        <taxon>Bacteria</taxon>
        <taxon>Pseudomonadati</taxon>
        <taxon>Pseudomonadota</taxon>
        <taxon>Gammaproteobacteria</taxon>
        <taxon>Enterobacterales</taxon>
        <taxon>Enterobacteriaceae</taxon>
        <taxon>Salmonella</taxon>
    </lineage>
</organism>